<feature type="transmembrane region" description="Helical" evidence="1">
    <location>
        <begin position="93"/>
        <end position="112"/>
    </location>
</feature>
<keyword evidence="1" id="KW-1133">Transmembrane helix</keyword>
<proteinExistence type="predicted"/>
<feature type="transmembrane region" description="Helical" evidence="1">
    <location>
        <begin position="67"/>
        <end position="87"/>
    </location>
</feature>
<reference evidence="2 3" key="1">
    <citation type="submission" date="2016-10" db="EMBL/GenBank/DDBJ databases">
        <authorList>
            <person name="de Groot N.N."/>
        </authorList>
    </citation>
    <scope>NUCLEOTIDE SEQUENCE [LARGE SCALE GENOMIC DNA]</scope>
    <source>
        <strain evidence="2 3">DSM 527</strain>
    </source>
</reference>
<dbReference type="RefSeq" id="WP_089839002.1">
    <property type="nucleotide sequence ID" value="NZ_FNBN01000017.1"/>
</dbReference>
<evidence type="ECO:0000313" key="3">
    <source>
        <dbReference type="Proteomes" id="UP000199045"/>
    </source>
</evidence>
<keyword evidence="1" id="KW-0812">Transmembrane</keyword>
<sequence>MATREELKAQVYNVLYEEEYALLSKTAKAFDAEPDIRHTRRFVKKNEKIILDPVTARLFPESMEHRVGPVIVGIIACAITIWFIFFNGRDLPVWIRILGAVSFFVVCGILIARSTKADPEIYIEVSSAGIDLNGYSFAWEQILDTYIVKRRHRNAPAELVLLLDNGNIFRESLRNYKTASSCWAPQHDELCFYIEHFKGKMVNE</sequence>
<dbReference type="STRING" id="104663.SAMN04488121_1179"/>
<accession>A0A1G8E6D4</accession>
<gene>
    <name evidence="2" type="ORF">SAMN04488121_1179</name>
</gene>
<dbReference type="Proteomes" id="UP000199045">
    <property type="component" value="Unassembled WGS sequence"/>
</dbReference>
<name>A0A1G8E6D4_CHIFI</name>
<protein>
    <submittedName>
        <fullName evidence="2">Uncharacterized protein</fullName>
    </submittedName>
</protein>
<dbReference type="EMBL" id="FNBN01000017">
    <property type="protein sequence ID" value="SDH65518.1"/>
    <property type="molecule type" value="Genomic_DNA"/>
</dbReference>
<keyword evidence="1" id="KW-0472">Membrane</keyword>
<dbReference type="OrthoDB" id="665934at2"/>
<organism evidence="2 3">
    <name type="scientific">Chitinophaga filiformis</name>
    <name type="common">Myxococcus filiformis</name>
    <name type="synonym">Flexibacter filiformis</name>
    <dbReference type="NCBI Taxonomy" id="104663"/>
    <lineage>
        <taxon>Bacteria</taxon>
        <taxon>Pseudomonadati</taxon>
        <taxon>Bacteroidota</taxon>
        <taxon>Chitinophagia</taxon>
        <taxon>Chitinophagales</taxon>
        <taxon>Chitinophagaceae</taxon>
        <taxon>Chitinophaga</taxon>
    </lineage>
</organism>
<dbReference type="AlphaFoldDB" id="A0A1G8E6D4"/>
<evidence type="ECO:0000256" key="1">
    <source>
        <dbReference type="SAM" id="Phobius"/>
    </source>
</evidence>
<evidence type="ECO:0000313" key="2">
    <source>
        <dbReference type="EMBL" id="SDH65518.1"/>
    </source>
</evidence>